<comment type="caution">
    <text evidence="2">The sequence shown here is derived from an EMBL/GenBank/DDBJ whole genome shotgun (WGS) entry which is preliminary data.</text>
</comment>
<proteinExistence type="predicted"/>
<dbReference type="RefSeq" id="WP_138864161.1">
    <property type="nucleotide sequence ID" value="NZ_VCPC01000002.1"/>
</dbReference>
<protein>
    <submittedName>
        <fullName evidence="2">Uncharacterized protein</fullName>
    </submittedName>
</protein>
<organism evidence="2 3">
    <name type="scientific">Arenibacterium halophilum</name>
    <dbReference type="NCBI Taxonomy" id="2583821"/>
    <lineage>
        <taxon>Bacteria</taxon>
        <taxon>Pseudomonadati</taxon>
        <taxon>Pseudomonadota</taxon>
        <taxon>Alphaproteobacteria</taxon>
        <taxon>Rhodobacterales</taxon>
        <taxon>Paracoccaceae</taxon>
        <taxon>Arenibacterium</taxon>
    </lineage>
</organism>
<sequence>MTTQTTRQSHGALFELLRQQGLSRQAAHRSKKPENPQQDAQDSHAFLERAIASWGRPTWATQGPVQGTISGAAKARCHNEFFRAVRA</sequence>
<dbReference type="Proteomes" id="UP001191082">
    <property type="component" value="Unassembled WGS sequence"/>
</dbReference>
<gene>
    <name evidence="2" type="ORF">FGK64_12810</name>
</gene>
<accession>A0ABY2XCA6</accession>
<name>A0ABY2XCA6_9RHOB</name>
<feature type="region of interest" description="Disordered" evidence="1">
    <location>
        <begin position="20"/>
        <end position="42"/>
    </location>
</feature>
<evidence type="ECO:0000313" key="3">
    <source>
        <dbReference type="Proteomes" id="UP001191082"/>
    </source>
</evidence>
<dbReference type="EMBL" id="VCPC01000002">
    <property type="protein sequence ID" value="TMV13608.1"/>
    <property type="molecule type" value="Genomic_DNA"/>
</dbReference>
<evidence type="ECO:0000313" key="2">
    <source>
        <dbReference type="EMBL" id="TMV13608.1"/>
    </source>
</evidence>
<keyword evidence="3" id="KW-1185">Reference proteome</keyword>
<evidence type="ECO:0000256" key="1">
    <source>
        <dbReference type="SAM" id="MobiDB-lite"/>
    </source>
</evidence>
<reference evidence="2 3" key="1">
    <citation type="submission" date="2019-05" db="EMBL/GenBank/DDBJ databases">
        <title>Marivita sp. nov. isolated from sea sediment.</title>
        <authorList>
            <person name="Kim W."/>
        </authorList>
    </citation>
    <scope>NUCLEOTIDE SEQUENCE [LARGE SCALE GENOMIC DNA]</scope>
    <source>
        <strain evidence="2 3">CAU 1492</strain>
    </source>
</reference>